<keyword evidence="4" id="KW-1185">Reference proteome</keyword>
<comment type="caution">
    <text evidence="3">The sequence shown here is derived from an EMBL/GenBank/DDBJ whole genome shotgun (WGS) entry which is preliminary data.</text>
</comment>
<name>A0A9P6MKI5_9FUNG</name>
<feature type="non-terminal residue" evidence="3">
    <location>
        <position position="1"/>
    </location>
</feature>
<accession>A0A9P6MKI5</accession>
<sequence length="387" mass="40205">MPAASSPTGTKSFQNMTLEQQALLAEAISVHNPGLIDPNRKRTESVGSDSTPRAHQQSPSATTTYSTGTTNNSNSTTVLASSLFHRSPQARRASTSRPNGSPESSPYGQSSNIRAATAAYSAIPPLTTAALQQSVSSTPSPTAESPSGLRTLRMSNGSGPGIAPAGTARMSKQLLSQRPPSQQGGTNGTGILGSPVQNQSQSHIQSQLPASLEGIEIGDRVVVESMSLSGYLRKNDGSVNGVSYFTCRPKCGIFVLAAKIVKTELLLPFLPSSATSTQQPPAQEDTQATPPPINHAAQAAARITAGSRASKYIGVTASQLKQRNGMPQPSNSRLPSQQQQQPNELTSAPTNSTRAPISSAPINPPTTSPTPTARTGLANRLSHPGSK</sequence>
<feature type="region of interest" description="Disordered" evidence="1">
    <location>
        <begin position="131"/>
        <end position="205"/>
    </location>
</feature>
<dbReference type="InterPro" id="IPR000938">
    <property type="entry name" value="CAP-Gly_domain"/>
</dbReference>
<evidence type="ECO:0000313" key="3">
    <source>
        <dbReference type="EMBL" id="KAG0006633.1"/>
    </source>
</evidence>
<evidence type="ECO:0000256" key="1">
    <source>
        <dbReference type="SAM" id="MobiDB-lite"/>
    </source>
</evidence>
<dbReference type="Gene3D" id="2.30.30.190">
    <property type="entry name" value="CAP Gly-rich-like domain"/>
    <property type="match status" value="1"/>
</dbReference>
<dbReference type="AlphaFoldDB" id="A0A9P6MKI5"/>
<gene>
    <name evidence="3" type="ORF">BGZ80_005191</name>
</gene>
<feature type="compositionally biased region" description="Low complexity" evidence="1">
    <location>
        <begin position="58"/>
        <end position="82"/>
    </location>
</feature>
<feature type="region of interest" description="Disordered" evidence="1">
    <location>
        <begin position="29"/>
        <end position="110"/>
    </location>
</feature>
<evidence type="ECO:0000259" key="2">
    <source>
        <dbReference type="PROSITE" id="PS50245"/>
    </source>
</evidence>
<organism evidence="3 4">
    <name type="scientific">Entomortierella chlamydospora</name>
    <dbReference type="NCBI Taxonomy" id="101097"/>
    <lineage>
        <taxon>Eukaryota</taxon>
        <taxon>Fungi</taxon>
        <taxon>Fungi incertae sedis</taxon>
        <taxon>Mucoromycota</taxon>
        <taxon>Mortierellomycotina</taxon>
        <taxon>Mortierellomycetes</taxon>
        <taxon>Mortierellales</taxon>
        <taxon>Mortierellaceae</taxon>
        <taxon>Entomortierella</taxon>
    </lineage>
</organism>
<feature type="region of interest" description="Disordered" evidence="1">
    <location>
        <begin position="319"/>
        <end position="387"/>
    </location>
</feature>
<dbReference type="EMBL" id="JAAAID010002579">
    <property type="protein sequence ID" value="KAG0006633.1"/>
    <property type="molecule type" value="Genomic_DNA"/>
</dbReference>
<feature type="compositionally biased region" description="Polar residues" evidence="1">
    <location>
        <begin position="173"/>
        <end position="184"/>
    </location>
</feature>
<dbReference type="InterPro" id="IPR036859">
    <property type="entry name" value="CAP-Gly_dom_sf"/>
</dbReference>
<dbReference type="PROSITE" id="PS50245">
    <property type="entry name" value="CAP_GLY_2"/>
    <property type="match status" value="1"/>
</dbReference>
<evidence type="ECO:0000313" key="4">
    <source>
        <dbReference type="Proteomes" id="UP000703661"/>
    </source>
</evidence>
<reference evidence="3" key="1">
    <citation type="journal article" date="2020" name="Fungal Divers.">
        <title>Resolving the Mortierellaceae phylogeny through synthesis of multi-gene phylogenetics and phylogenomics.</title>
        <authorList>
            <person name="Vandepol N."/>
            <person name="Liber J."/>
            <person name="Desiro A."/>
            <person name="Na H."/>
            <person name="Kennedy M."/>
            <person name="Barry K."/>
            <person name="Grigoriev I.V."/>
            <person name="Miller A.N."/>
            <person name="O'Donnell K."/>
            <person name="Stajich J.E."/>
            <person name="Bonito G."/>
        </authorList>
    </citation>
    <scope>NUCLEOTIDE SEQUENCE</scope>
    <source>
        <strain evidence="3">NRRL 2769</strain>
    </source>
</reference>
<dbReference type="Proteomes" id="UP000703661">
    <property type="component" value="Unassembled WGS sequence"/>
</dbReference>
<protein>
    <recommendedName>
        <fullName evidence="2">CAP-Gly domain-containing protein</fullName>
    </recommendedName>
</protein>
<dbReference type="Pfam" id="PF01302">
    <property type="entry name" value="CAP_GLY"/>
    <property type="match status" value="1"/>
</dbReference>
<feature type="domain" description="CAP-Gly" evidence="2">
    <location>
        <begin position="214"/>
        <end position="256"/>
    </location>
</feature>
<feature type="compositionally biased region" description="Polar residues" evidence="1">
    <location>
        <begin position="92"/>
        <end position="110"/>
    </location>
</feature>
<dbReference type="SUPFAM" id="SSF74924">
    <property type="entry name" value="Cap-Gly domain"/>
    <property type="match status" value="1"/>
</dbReference>
<feature type="compositionally biased region" description="Polar residues" evidence="1">
    <location>
        <begin position="319"/>
        <end position="353"/>
    </location>
</feature>
<feature type="compositionally biased region" description="Polar residues" evidence="1">
    <location>
        <begin position="195"/>
        <end position="205"/>
    </location>
</feature>
<feature type="compositionally biased region" description="Polar residues" evidence="1">
    <location>
        <begin position="45"/>
        <end position="57"/>
    </location>
</feature>
<feature type="compositionally biased region" description="Polar residues" evidence="1">
    <location>
        <begin position="273"/>
        <end position="288"/>
    </location>
</feature>
<feature type="region of interest" description="Disordered" evidence="1">
    <location>
        <begin position="273"/>
        <end position="301"/>
    </location>
</feature>
<feature type="compositionally biased region" description="Low complexity" evidence="1">
    <location>
        <begin position="134"/>
        <end position="147"/>
    </location>
</feature>
<dbReference type="SMART" id="SM01052">
    <property type="entry name" value="CAP_GLY"/>
    <property type="match status" value="1"/>
</dbReference>
<proteinExistence type="predicted"/>